<feature type="domain" description="MobA-like NTP transferase" evidence="19">
    <location>
        <begin position="6"/>
        <end position="126"/>
    </location>
</feature>
<feature type="binding site" evidence="18">
    <location>
        <begin position="100"/>
        <end position="102"/>
    </location>
    <ligand>
        <name>UDP-N-acetyl-alpha-D-glucosamine</name>
        <dbReference type="ChEBI" id="CHEBI:57705"/>
    </ligand>
</feature>
<dbReference type="GO" id="GO:0009245">
    <property type="term" value="P:lipid A biosynthetic process"/>
    <property type="evidence" value="ECO:0007669"/>
    <property type="project" value="UniProtKB-UniRule"/>
</dbReference>
<evidence type="ECO:0000256" key="2">
    <source>
        <dbReference type="ARBA" id="ARBA00007707"/>
    </source>
</evidence>
<feature type="region of interest" description="Pyrophosphorylase" evidence="18">
    <location>
        <begin position="1"/>
        <end position="227"/>
    </location>
</feature>
<keyword evidence="4 18" id="KW-0963">Cytoplasm</keyword>
<comment type="catalytic activity">
    <reaction evidence="16 18">
        <text>N-acetyl-alpha-D-glucosamine 1-phosphate + UTP + H(+) = UDP-N-acetyl-alpha-D-glucosamine + diphosphate</text>
        <dbReference type="Rhea" id="RHEA:13509"/>
        <dbReference type="ChEBI" id="CHEBI:15378"/>
        <dbReference type="ChEBI" id="CHEBI:33019"/>
        <dbReference type="ChEBI" id="CHEBI:46398"/>
        <dbReference type="ChEBI" id="CHEBI:57705"/>
        <dbReference type="ChEBI" id="CHEBI:57776"/>
        <dbReference type="EC" id="2.7.7.23"/>
    </reaction>
</comment>
<comment type="pathway">
    <text evidence="18">Nucleotide-sugar biosynthesis; UDP-N-acetyl-alpha-D-glucosamine biosynthesis; N-acetyl-alpha-D-glucosamine 1-phosphate from alpha-D-glucosamine 6-phosphate (route II): step 2/2.</text>
</comment>
<feature type="binding site" evidence="18">
    <location>
        <position position="22"/>
    </location>
    <ligand>
        <name>UDP-N-acetyl-alpha-D-glucosamine</name>
        <dbReference type="ChEBI" id="CHEBI:57705"/>
    </ligand>
</feature>
<feature type="binding site" evidence="18">
    <location>
        <position position="152"/>
    </location>
    <ligand>
        <name>UDP-N-acetyl-alpha-D-glucosamine</name>
        <dbReference type="ChEBI" id="CHEBI:57705"/>
    </ligand>
</feature>
<comment type="pathway">
    <text evidence="18">Bacterial outer membrane biogenesis; LPS lipid A biosynthesis.</text>
</comment>
<evidence type="ECO:0000256" key="12">
    <source>
        <dbReference type="ARBA" id="ARBA00023268"/>
    </source>
</evidence>
<keyword evidence="5 18" id="KW-0808">Transferase</keyword>
<comment type="subcellular location">
    <subcellularLocation>
        <location evidence="1 18">Cytoplasm</location>
    </subcellularLocation>
</comment>
<dbReference type="GO" id="GO:0071555">
    <property type="term" value="P:cell wall organization"/>
    <property type="evidence" value="ECO:0007669"/>
    <property type="project" value="UniProtKB-KW"/>
</dbReference>
<keyword evidence="7 18" id="KW-0479">Metal-binding</keyword>
<feature type="binding site" evidence="18">
    <location>
        <position position="102"/>
    </location>
    <ligand>
        <name>Mg(2+)</name>
        <dbReference type="ChEBI" id="CHEBI:18420"/>
    </ligand>
</feature>
<dbReference type="InterPro" id="IPR001451">
    <property type="entry name" value="Hexapep"/>
</dbReference>
<dbReference type="Pfam" id="PF25087">
    <property type="entry name" value="GMPPB_C"/>
    <property type="match status" value="1"/>
</dbReference>
<keyword evidence="12 18" id="KW-0511">Multifunctional enzyme</keyword>
<dbReference type="EC" id="2.3.1.157" evidence="18"/>
<reference evidence="21 22" key="1">
    <citation type="submission" date="2019-03" db="EMBL/GenBank/DDBJ databases">
        <title>Genomic Encyclopedia of Type Strains, Phase IV (KMG-IV): sequencing the most valuable type-strain genomes for metagenomic binning, comparative biology and taxonomic classification.</title>
        <authorList>
            <person name="Goeker M."/>
        </authorList>
    </citation>
    <scope>NUCLEOTIDE SEQUENCE [LARGE SCALE GENOMIC DNA]</scope>
    <source>
        <strain evidence="21 22">DSM 19610</strain>
    </source>
</reference>
<keyword evidence="14 18" id="KW-0961">Cell wall biogenesis/degradation</keyword>
<dbReference type="InterPro" id="IPR038009">
    <property type="entry name" value="GlmU_C_LbH"/>
</dbReference>
<organism evidence="21 22">
    <name type="scientific">Thiogranum longum</name>
    <dbReference type="NCBI Taxonomy" id="1537524"/>
    <lineage>
        <taxon>Bacteria</taxon>
        <taxon>Pseudomonadati</taxon>
        <taxon>Pseudomonadota</taxon>
        <taxon>Gammaproteobacteria</taxon>
        <taxon>Chromatiales</taxon>
        <taxon>Ectothiorhodospiraceae</taxon>
        <taxon>Thiogranum</taxon>
    </lineage>
</organism>
<dbReference type="CDD" id="cd02540">
    <property type="entry name" value="GT2_GlmU_N_bac"/>
    <property type="match status" value="1"/>
</dbReference>
<dbReference type="GO" id="GO:0003977">
    <property type="term" value="F:UDP-N-acetylglucosamine diphosphorylase activity"/>
    <property type="evidence" value="ECO:0007669"/>
    <property type="project" value="UniProtKB-UniRule"/>
</dbReference>
<evidence type="ECO:0000256" key="14">
    <source>
        <dbReference type="ARBA" id="ARBA00023316"/>
    </source>
</evidence>
<comment type="subunit">
    <text evidence="18">Homotrimer.</text>
</comment>
<comment type="pathway">
    <text evidence="18">Nucleotide-sugar biosynthesis; UDP-N-acetyl-alpha-D-glucosamine biosynthesis; UDP-N-acetyl-alpha-D-glucosamine from N-acetyl-alpha-D-glucosamine 1-phosphate: step 1/1.</text>
</comment>
<name>A0A4R1H8Z2_9GAMM</name>
<feature type="binding site" evidence="18">
    <location>
        <begin position="8"/>
        <end position="11"/>
    </location>
    <ligand>
        <name>UDP-N-acetyl-alpha-D-glucosamine</name>
        <dbReference type="ChEBI" id="CHEBI:57705"/>
    </ligand>
</feature>
<feature type="binding site" evidence="18">
    <location>
        <position position="364"/>
    </location>
    <ligand>
        <name>UDP-N-acetyl-alpha-D-glucosamine</name>
        <dbReference type="ChEBI" id="CHEBI:57705"/>
    </ligand>
</feature>
<dbReference type="InterPro" id="IPR011004">
    <property type="entry name" value="Trimer_LpxA-like_sf"/>
</dbReference>
<keyword evidence="10 18" id="KW-0133">Cell shape</keyword>
<dbReference type="SUPFAM" id="SSF51161">
    <property type="entry name" value="Trimeric LpxA-like enzymes"/>
    <property type="match status" value="1"/>
</dbReference>
<gene>
    <name evidence="18" type="primary">glmU</name>
    <name evidence="21" type="ORF">DFR30_0142</name>
</gene>
<dbReference type="GO" id="GO:0005737">
    <property type="term" value="C:cytoplasm"/>
    <property type="evidence" value="ECO:0007669"/>
    <property type="project" value="UniProtKB-SubCell"/>
</dbReference>
<evidence type="ECO:0000256" key="1">
    <source>
        <dbReference type="ARBA" id="ARBA00004496"/>
    </source>
</evidence>
<dbReference type="GO" id="GO:0000287">
    <property type="term" value="F:magnesium ion binding"/>
    <property type="evidence" value="ECO:0007669"/>
    <property type="project" value="UniProtKB-UniRule"/>
</dbReference>
<dbReference type="Pfam" id="PF12804">
    <property type="entry name" value="NTP_transf_3"/>
    <property type="match status" value="1"/>
</dbReference>
<dbReference type="InterPro" id="IPR005882">
    <property type="entry name" value="Bifunctional_GlmU"/>
</dbReference>
<dbReference type="GO" id="GO:0006048">
    <property type="term" value="P:UDP-N-acetylglucosamine biosynthetic process"/>
    <property type="evidence" value="ECO:0007669"/>
    <property type="project" value="UniProtKB-UniPathway"/>
</dbReference>
<feature type="domain" description="Mannose-1-phosphate guanyltransferase C-terminal" evidence="20">
    <location>
        <begin position="262"/>
        <end position="331"/>
    </location>
</feature>
<feature type="binding site" evidence="18">
    <location>
        <position position="225"/>
    </location>
    <ligand>
        <name>UDP-N-acetyl-alpha-D-glucosamine</name>
        <dbReference type="ChEBI" id="CHEBI:57705"/>
    </ligand>
</feature>
<comment type="similarity">
    <text evidence="3 18">In the N-terminal section; belongs to the N-acetylglucosamine-1-phosphate uridyltransferase family.</text>
</comment>
<keyword evidence="22" id="KW-1185">Reference proteome</keyword>
<dbReference type="EC" id="2.7.7.23" evidence="18"/>
<accession>A0A4R1H8Z2</accession>
<comment type="caution">
    <text evidence="21">The sequence shown here is derived from an EMBL/GenBank/DDBJ whole genome shotgun (WGS) entry which is preliminary data.</text>
</comment>
<evidence type="ECO:0000256" key="9">
    <source>
        <dbReference type="ARBA" id="ARBA00022842"/>
    </source>
</evidence>
<dbReference type="HAMAP" id="MF_01631">
    <property type="entry name" value="GlmU"/>
    <property type="match status" value="1"/>
</dbReference>
<dbReference type="PANTHER" id="PTHR43584">
    <property type="entry name" value="NUCLEOTIDYL TRANSFERASE"/>
    <property type="match status" value="1"/>
</dbReference>
<keyword evidence="6 18" id="KW-0548">Nucleotidyltransferase</keyword>
<dbReference type="UniPathway" id="UPA00113">
    <property type="reaction ID" value="UER00532"/>
</dbReference>
<dbReference type="InterPro" id="IPR050065">
    <property type="entry name" value="GlmU-like"/>
</dbReference>
<dbReference type="InterPro" id="IPR018357">
    <property type="entry name" value="Hexapep_transf_CS"/>
</dbReference>
<comment type="similarity">
    <text evidence="2 18">In the C-terminal section; belongs to the transferase hexapeptide repeat family.</text>
</comment>
<dbReference type="GO" id="GO:0016020">
    <property type="term" value="C:membrane"/>
    <property type="evidence" value="ECO:0007669"/>
    <property type="project" value="GOC"/>
</dbReference>
<dbReference type="PROSITE" id="PS00101">
    <property type="entry name" value="HEXAPEP_TRANSFERASES"/>
    <property type="match status" value="1"/>
</dbReference>
<feature type="binding site" evidence="18">
    <location>
        <position position="375"/>
    </location>
    <ligand>
        <name>UDP-N-acetyl-alpha-D-glucosamine</name>
        <dbReference type="ChEBI" id="CHEBI:57705"/>
    </ligand>
</feature>
<evidence type="ECO:0000256" key="10">
    <source>
        <dbReference type="ARBA" id="ARBA00022960"/>
    </source>
</evidence>
<feature type="binding site" evidence="18">
    <location>
        <position position="331"/>
    </location>
    <ligand>
        <name>UDP-N-acetyl-alpha-D-glucosamine</name>
        <dbReference type="ChEBI" id="CHEBI:57705"/>
    </ligand>
</feature>
<dbReference type="Proteomes" id="UP000295707">
    <property type="component" value="Unassembled WGS sequence"/>
</dbReference>
<dbReference type="Pfam" id="PF00132">
    <property type="entry name" value="Hexapep"/>
    <property type="match status" value="1"/>
</dbReference>
<feature type="active site" description="Proton acceptor" evidence="18">
    <location>
        <position position="361"/>
    </location>
</feature>
<evidence type="ECO:0000256" key="11">
    <source>
        <dbReference type="ARBA" id="ARBA00022984"/>
    </source>
</evidence>
<dbReference type="GO" id="GO:0000902">
    <property type="term" value="P:cell morphogenesis"/>
    <property type="evidence" value="ECO:0007669"/>
    <property type="project" value="UniProtKB-UniRule"/>
</dbReference>
<keyword evidence="11 18" id="KW-0573">Peptidoglycan synthesis</keyword>
<comment type="cofactor">
    <cofactor evidence="18">
        <name>Mg(2+)</name>
        <dbReference type="ChEBI" id="CHEBI:18420"/>
    </cofactor>
    <text evidence="18">Binds 1 Mg(2+) ion per subunit.</text>
</comment>
<feature type="region of interest" description="Linker" evidence="18">
    <location>
        <begin position="228"/>
        <end position="248"/>
    </location>
</feature>
<feature type="binding site" evidence="18">
    <location>
        <begin position="78"/>
        <end position="79"/>
    </location>
    <ligand>
        <name>UDP-N-acetyl-alpha-D-glucosamine</name>
        <dbReference type="ChEBI" id="CHEBI:57705"/>
    </ligand>
</feature>
<feature type="binding site" evidence="18">
    <location>
        <position position="403"/>
    </location>
    <ligand>
        <name>acetyl-CoA</name>
        <dbReference type="ChEBI" id="CHEBI:57288"/>
    </ligand>
</feature>
<evidence type="ECO:0000256" key="13">
    <source>
        <dbReference type="ARBA" id="ARBA00023315"/>
    </source>
</evidence>
<dbReference type="InterPro" id="IPR056729">
    <property type="entry name" value="GMPPB_C"/>
</dbReference>
<dbReference type="SUPFAM" id="SSF53448">
    <property type="entry name" value="Nucleotide-diphospho-sugar transferases"/>
    <property type="match status" value="1"/>
</dbReference>
<dbReference type="InterPro" id="IPR025877">
    <property type="entry name" value="MobA-like_NTP_Trfase"/>
</dbReference>
<comment type="function">
    <text evidence="17 18">Catalyzes the last two sequential reactions in the de novo biosynthetic pathway for UDP-N-acetylglucosamine (UDP-GlcNAc). The C-terminal domain catalyzes the transfer of acetyl group from acetyl coenzyme A to glucosamine-1-phosphate (GlcN-1-P) to produce N-acetylglucosamine-1-phosphate (GlcNAc-1-P), which is converted into UDP-GlcNAc by the transfer of uridine 5-monophosphate (from uridine 5-triphosphate), a reaction catalyzed by the N-terminal domain.</text>
</comment>
<keyword evidence="8 18" id="KW-0677">Repeat</keyword>
<dbReference type="Gene3D" id="2.160.10.10">
    <property type="entry name" value="Hexapeptide repeat proteins"/>
    <property type="match status" value="1"/>
</dbReference>
<sequence>MSLSIIILAAGQGTRMRSVLPKVLHPLGGMPLLQHVIRTAHKLNPGLVTVVYGHGGEHVKEALAHEPVEWVLQERQLGTGHAVDQAMSSVKDEDTVLVLYGDVPLIQADTLAQLVEKAGTGHLAVLTAKLCNPQGYGRMLRNEQGQLVGIVEQKDANESQLVIDEINSGFLAAPAVQLRSWLQRLDNTNAQGEYYLTDVLAMAAGEGVVVESTCATHEYEILGVNDRVQLAQLERIWQQQQAEVLMRSGVTLLDPARLDVRGEVDAGQDCLIDVNVVLGGKVTLGKNVCIGPGCVIKNSTIGDDVEIFAHCVIEDGVIGNACRIGPFARIRPETKLEEQVHVGNFVEIKKSTVAKGSKINHLSYIGDTRMGSGVNVGAGTITCNYDGANKHLTEIGNNVFIGSDTQLVAPVKVGDGATIGAGATITRDVPDNELTLSRCKQQTIAGWKRPVKSKP</sequence>
<feature type="binding site" evidence="18">
    <location>
        <position position="167"/>
    </location>
    <ligand>
        <name>UDP-N-acetyl-alpha-D-glucosamine</name>
        <dbReference type="ChEBI" id="CHEBI:57705"/>
    </ligand>
</feature>
<dbReference type="EMBL" id="SMFX01000001">
    <property type="protein sequence ID" value="TCK16923.1"/>
    <property type="molecule type" value="Genomic_DNA"/>
</dbReference>
<evidence type="ECO:0000256" key="17">
    <source>
        <dbReference type="ARBA" id="ARBA00049628"/>
    </source>
</evidence>
<dbReference type="GO" id="GO:0019134">
    <property type="term" value="F:glucosamine-1-phosphate N-acetyltransferase activity"/>
    <property type="evidence" value="ECO:0007669"/>
    <property type="project" value="UniProtKB-UniRule"/>
</dbReference>
<feature type="binding site" evidence="18">
    <location>
        <position position="438"/>
    </location>
    <ligand>
        <name>acetyl-CoA</name>
        <dbReference type="ChEBI" id="CHEBI:57288"/>
    </ligand>
</feature>
<feature type="binding site" evidence="18">
    <location>
        <begin position="384"/>
        <end position="385"/>
    </location>
    <ligand>
        <name>acetyl-CoA</name>
        <dbReference type="ChEBI" id="CHEBI:57288"/>
    </ligand>
</feature>
<feature type="region of interest" description="N-acetyltransferase" evidence="18">
    <location>
        <begin position="249"/>
        <end position="455"/>
    </location>
</feature>
<dbReference type="PANTHER" id="PTHR43584:SF3">
    <property type="entry name" value="BIFUNCTIONAL PROTEIN GLMU"/>
    <property type="match status" value="1"/>
</dbReference>
<evidence type="ECO:0000256" key="6">
    <source>
        <dbReference type="ARBA" id="ARBA00022695"/>
    </source>
</evidence>
<evidence type="ECO:0000313" key="22">
    <source>
        <dbReference type="Proteomes" id="UP000295707"/>
    </source>
</evidence>
<dbReference type="AlphaFoldDB" id="A0A4R1H8Z2"/>
<keyword evidence="9 18" id="KW-0460">Magnesium</keyword>
<keyword evidence="13 18" id="KW-0012">Acyltransferase</keyword>
<dbReference type="Gene3D" id="3.90.550.10">
    <property type="entry name" value="Spore Coat Polysaccharide Biosynthesis Protein SpsA, Chain A"/>
    <property type="match status" value="1"/>
</dbReference>
<evidence type="ECO:0000256" key="8">
    <source>
        <dbReference type="ARBA" id="ARBA00022737"/>
    </source>
</evidence>
<feature type="binding site" evidence="18">
    <location>
        <position position="349"/>
    </location>
    <ligand>
        <name>UDP-N-acetyl-alpha-D-glucosamine</name>
        <dbReference type="ChEBI" id="CHEBI:57705"/>
    </ligand>
</feature>
<evidence type="ECO:0000256" key="3">
    <source>
        <dbReference type="ARBA" id="ARBA00007947"/>
    </source>
</evidence>
<dbReference type="GO" id="GO:0009252">
    <property type="term" value="P:peptidoglycan biosynthetic process"/>
    <property type="evidence" value="ECO:0007669"/>
    <property type="project" value="UniProtKB-UniRule"/>
</dbReference>
<evidence type="ECO:0000259" key="20">
    <source>
        <dbReference type="Pfam" id="PF25087"/>
    </source>
</evidence>
<evidence type="ECO:0000256" key="5">
    <source>
        <dbReference type="ARBA" id="ARBA00022679"/>
    </source>
</evidence>
<feature type="binding site" evidence="18">
    <location>
        <position position="421"/>
    </location>
    <ligand>
        <name>acetyl-CoA</name>
        <dbReference type="ChEBI" id="CHEBI:57288"/>
    </ligand>
</feature>
<proteinExistence type="inferred from homology"/>
<evidence type="ECO:0000256" key="16">
    <source>
        <dbReference type="ARBA" id="ARBA00048493"/>
    </source>
</evidence>
<dbReference type="InterPro" id="IPR029044">
    <property type="entry name" value="Nucleotide-diphossugar_trans"/>
</dbReference>
<evidence type="ECO:0000256" key="18">
    <source>
        <dbReference type="HAMAP-Rule" id="MF_01631"/>
    </source>
</evidence>
<protein>
    <recommendedName>
        <fullName evidence="18">Bifunctional protein GlmU</fullName>
    </recommendedName>
    <domain>
        <recommendedName>
            <fullName evidence="18">UDP-N-acetylglucosamine pyrophosphorylase</fullName>
            <ecNumber evidence="18">2.7.7.23</ecNumber>
        </recommendedName>
        <alternativeName>
            <fullName evidence="18">N-acetylglucosamine-1-phosphate uridyltransferase</fullName>
        </alternativeName>
    </domain>
    <domain>
        <recommendedName>
            <fullName evidence="18">Glucosamine-1-phosphate N-acetyltransferase</fullName>
            <ecNumber evidence="18">2.3.1.157</ecNumber>
        </recommendedName>
    </domain>
</protein>
<dbReference type="OrthoDB" id="9775031at2"/>
<evidence type="ECO:0000256" key="7">
    <source>
        <dbReference type="ARBA" id="ARBA00022723"/>
    </source>
</evidence>
<dbReference type="GO" id="GO:0008360">
    <property type="term" value="P:regulation of cell shape"/>
    <property type="evidence" value="ECO:0007669"/>
    <property type="project" value="UniProtKB-KW"/>
</dbReference>
<feature type="binding site" evidence="18">
    <location>
        <position position="73"/>
    </location>
    <ligand>
        <name>UDP-N-acetyl-alpha-D-glucosamine</name>
        <dbReference type="ChEBI" id="CHEBI:57705"/>
    </ligand>
</feature>
<evidence type="ECO:0000256" key="15">
    <source>
        <dbReference type="ARBA" id="ARBA00048247"/>
    </source>
</evidence>
<evidence type="ECO:0000313" key="21">
    <source>
        <dbReference type="EMBL" id="TCK16923.1"/>
    </source>
</evidence>
<feature type="binding site" evidence="18">
    <location>
        <position position="378"/>
    </location>
    <ligand>
        <name>acetyl-CoA</name>
        <dbReference type="ChEBI" id="CHEBI:57288"/>
    </ligand>
</feature>
<dbReference type="RefSeq" id="WP_132970851.1">
    <property type="nucleotide sequence ID" value="NZ_SMFX01000001.1"/>
</dbReference>
<feature type="binding site" evidence="18">
    <location>
        <position position="225"/>
    </location>
    <ligand>
        <name>Mg(2+)</name>
        <dbReference type="ChEBI" id="CHEBI:18420"/>
    </ligand>
</feature>
<evidence type="ECO:0000259" key="19">
    <source>
        <dbReference type="Pfam" id="PF12804"/>
    </source>
</evidence>
<dbReference type="NCBIfam" id="TIGR01173">
    <property type="entry name" value="glmU"/>
    <property type="match status" value="1"/>
</dbReference>
<dbReference type="CDD" id="cd03353">
    <property type="entry name" value="LbH_GlmU_C"/>
    <property type="match status" value="1"/>
</dbReference>
<evidence type="ECO:0000256" key="4">
    <source>
        <dbReference type="ARBA" id="ARBA00022490"/>
    </source>
</evidence>
<dbReference type="UniPathway" id="UPA00973"/>
<feature type="binding site" evidence="18">
    <location>
        <position position="137"/>
    </location>
    <ligand>
        <name>UDP-N-acetyl-alpha-D-glucosamine</name>
        <dbReference type="ChEBI" id="CHEBI:57705"/>
    </ligand>
</feature>
<comment type="catalytic activity">
    <reaction evidence="15 18">
        <text>alpha-D-glucosamine 1-phosphate + acetyl-CoA = N-acetyl-alpha-D-glucosamine 1-phosphate + CoA + H(+)</text>
        <dbReference type="Rhea" id="RHEA:13725"/>
        <dbReference type="ChEBI" id="CHEBI:15378"/>
        <dbReference type="ChEBI" id="CHEBI:57287"/>
        <dbReference type="ChEBI" id="CHEBI:57288"/>
        <dbReference type="ChEBI" id="CHEBI:57776"/>
        <dbReference type="ChEBI" id="CHEBI:58516"/>
        <dbReference type="EC" id="2.3.1.157"/>
    </reaction>
</comment>